<dbReference type="InterPro" id="IPR019285">
    <property type="entry name" value="DUF2336"/>
</dbReference>
<sequence>MPLSSSPPPMSSTSGSGPSDSNDQLRRPPGDTRPDMLRLLVQEFVKRPIRNEAADARFVTLATRLVEAVDAPVAARIVRELAPHPDVPRALVLHLATAPLSIAGPFLRLSPVLDEADLAHLAESAGPSHLAAIAARRDVSPTLAKRIAELVHRRGEEVAQAEPMVAAAPDDAPGEDVESAADQPIVPPVETADAPVVVEADAAPPEPAAMDVNAEPEITEVPASEPETAALPATDAEPSPAPAPVPPIDYFAAGPEERAAFVARLVTLPPLPLAERVAAPPPGFIDMLLDAAKASSADDVAGLLERTLGITEANAQRIVADATGEALAVAARALGLSFAILSRVLFRLHPVAGRSAAQMTRLAEMFDSLPTASAQHLVASWRAGRRIPRERAEETPSMRSFAQPHPAPQTAADAADRGRRNG</sequence>
<evidence type="ECO:0008006" key="4">
    <source>
        <dbReference type="Google" id="ProtNLM"/>
    </source>
</evidence>
<protein>
    <recommendedName>
        <fullName evidence="4">DUF2336 domain-containing protein</fullName>
    </recommendedName>
</protein>
<proteinExistence type="predicted"/>
<gene>
    <name evidence="2" type="ordered locus">Snov_0673</name>
</gene>
<feature type="region of interest" description="Disordered" evidence="1">
    <location>
        <begin position="154"/>
        <end position="181"/>
    </location>
</feature>
<reference evidence="2 3" key="1">
    <citation type="journal article" date="2012" name="Stand. Genomic Sci.">
        <title>Complete genome sequence of the facultatively chemolithoautotrophic and methylotrophic alpha Proteobacterium Starkeya novella type strain (ATCC 8093(T)).</title>
        <authorList>
            <person name="Kappler U."/>
            <person name="Davenport K."/>
            <person name="Beatson S."/>
            <person name="Lucas S."/>
            <person name="Lapidus A."/>
            <person name="Copeland A."/>
            <person name="Berry K.W."/>
            <person name="Glavina Del Rio T."/>
            <person name="Hammon N."/>
            <person name="Dalin E."/>
            <person name="Tice H."/>
            <person name="Pitluck S."/>
            <person name="Richardson P."/>
            <person name="Bruce D."/>
            <person name="Goodwin L.A."/>
            <person name="Han C."/>
            <person name="Tapia R."/>
            <person name="Detter J.C."/>
            <person name="Chang Y.J."/>
            <person name="Jeffries C.D."/>
            <person name="Land M."/>
            <person name="Hauser L."/>
            <person name="Kyrpides N.C."/>
            <person name="Goker M."/>
            <person name="Ivanova N."/>
            <person name="Klenk H.P."/>
            <person name="Woyke T."/>
        </authorList>
    </citation>
    <scope>NUCLEOTIDE SEQUENCE [LARGE SCALE GENOMIC DNA]</scope>
    <source>
        <strain evidence="3">ATCC 8093 / DSM 506 / JCM 20403 / CCM 1077 / IAM 12100 / NBRC 12443 / NCIMB 10456</strain>
    </source>
</reference>
<dbReference type="AlphaFoldDB" id="D7A4V7"/>
<dbReference type="EMBL" id="CP002026">
    <property type="protein sequence ID" value="ADH88005.1"/>
    <property type="molecule type" value="Genomic_DNA"/>
</dbReference>
<dbReference type="eggNOG" id="COG5330">
    <property type="taxonomic scope" value="Bacteria"/>
</dbReference>
<dbReference type="Proteomes" id="UP000006633">
    <property type="component" value="Chromosome"/>
</dbReference>
<dbReference type="HOGENOM" id="CLU_650372_0_0_5"/>
<dbReference type="KEGG" id="sno:Snov_0673"/>
<organism evidence="2 3">
    <name type="scientific">Ancylobacter novellus (strain ATCC 8093 / DSM 506 / JCM 20403 / CCM 1077 / IAM 12100 / NBRC 12443 / NCIMB 10456)</name>
    <name type="common">Starkeya novella</name>
    <dbReference type="NCBI Taxonomy" id="639283"/>
    <lineage>
        <taxon>Bacteria</taxon>
        <taxon>Pseudomonadati</taxon>
        <taxon>Pseudomonadota</taxon>
        <taxon>Alphaproteobacteria</taxon>
        <taxon>Hyphomicrobiales</taxon>
        <taxon>Xanthobacteraceae</taxon>
        <taxon>Ancylobacter</taxon>
    </lineage>
</organism>
<evidence type="ECO:0000313" key="2">
    <source>
        <dbReference type="EMBL" id="ADH88005.1"/>
    </source>
</evidence>
<feature type="compositionally biased region" description="Basic and acidic residues" evidence="1">
    <location>
        <begin position="23"/>
        <end position="33"/>
    </location>
</feature>
<feature type="region of interest" description="Disordered" evidence="1">
    <location>
        <begin position="385"/>
        <end position="422"/>
    </location>
</feature>
<feature type="compositionally biased region" description="Basic and acidic residues" evidence="1">
    <location>
        <begin position="387"/>
        <end position="396"/>
    </location>
</feature>
<accession>D7A4V7</accession>
<name>D7A4V7_ANCN5</name>
<keyword evidence="3" id="KW-1185">Reference proteome</keyword>
<feature type="compositionally biased region" description="Low complexity" evidence="1">
    <location>
        <begin position="11"/>
        <end position="21"/>
    </location>
</feature>
<evidence type="ECO:0000313" key="3">
    <source>
        <dbReference type="Proteomes" id="UP000006633"/>
    </source>
</evidence>
<feature type="compositionally biased region" description="Pro residues" evidence="1">
    <location>
        <begin position="1"/>
        <end position="10"/>
    </location>
</feature>
<feature type="region of interest" description="Disordered" evidence="1">
    <location>
        <begin position="1"/>
        <end position="33"/>
    </location>
</feature>
<dbReference type="Pfam" id="PF10098">
    <property type="entry name" value="DUF2336"/>
    <property type="match status" value="2"/>
</dbReference>
<evidence type="ECO:0000256" key="1">
    <source>
        <dbReference type="SAM" id="MobiDB-lite"/>
    </source>
</evidence>